<dbReference type="PANTHER" id="PTHR43829">
    <property type="entry name" value="AQUAPORIN OR AQUAGLYCEROPORIN RELATED"/>
    <property type="match status" value="1"/>
</dbReference>
<keyword evidence="4 10" id="KW-0812">Transmembrane</keyword>
<evidence type="ECO:0000256" key="10">
    <source>
        <dbReference type="RuleBase" id="RU000477"/>
    </source>
</evidence>
<feature type="transmembrane region" description="Helical" evidence="12">
    <location>
        <begin position="131"/>
        <end position="153"/>
    </location>
</feature>
<reference evidence="13 14" key="1">
    <citation type="submission" date="2019-01" db="EMBL/GenBank/DDBJ databases">
        <title>Draft Genome and Complete Hox-Cluster Characterization of the Sterlet Sturgeon (Acipenser ruthenus).</title>
        <authorList>
            <person name="Wei Q."/>
        </authorList>
    </citation>
    <scope>NUCLEOTIDE SEQUENCE [LARGE SCALE GENOMIC DNA]</scope>
    <source>
        <strain evidence="13">WHYD16114868_AA</strain>
        <tissue evidence="13">Blood</tissue>
    </source>
</reference>
<dbReference type="InterPro" id="IPR000425">
    <property type="entry name" value="MIP"/>
</dbReference>
<keyword evidence="6 12" id="KW-0472">Membrane</keyword>
<dbReference type="GO" id="GO:0016323">
    <property type="term" value="C:basolateral plasma membrane"/>
    <property type="evidence" value="ECO:0007669"/>
    <property type="project" value="TreeGrafter"/>
</dbReference>
<comment type="catalytic activity">
    <reaction evidence="8">
        <text>H2O(in) = H2O(out)</text>
        <dbReference type="Rhea" id="RHEA:29667"/>
        <dbReference type="ChEBI" id="CHEBI:15377"/>
    </reaction>
</comment>
<dbReference type="PROSITE" id="PS00221">
    <property type="entry name" value="MIP"/>
    <property type="match status" value="1"/>
</dbReference>
<proteinExistence type="inferred from homology"/>
<comment type="catalytic activity">
    <reaction evidence="9">
        <text>glycerol(in) = glycerol(out)</text>
        <dbReference type="Rhea" id="RHEA:29675"/>
        <dbReference type="ChEBI" id="CHEBI:17754"/>
    </reaction>
</comment>
<organism evidence="13 14">
    <name type="scientific">Acipenser ruthenus</name>
    <name type="common">Sterlet sturgeon</name>
    <dbReference type="NCBI Taxonomy" id="7906"/>
    <lineage>
        <taxon>Eukaryota</taxon>
        <taxon>Metazoa</taxon>
        <taxon>Chordata</taxon>
        <taxon>Craniata</taxon>
        <taxon>Vertebrata</taxon>
        <taxon>Euteleostomi</taxon>
        <taxon>Actinopterygii</taxon>
        <taxon>Chondrostei</taxon>
        <taxon>Acipenseriformes</taxon>
        <taxon>Acipenseridae</taxon>
        <taxon>Acipenser</taxon>
    </lineage>
</organism>
<evidence type="ECO:0000256" key="6">
    <source>
        <dbReference type="ARBA" id="ARBA00023136"/>
    </source>
</evidence>
<evidence type="ECO:0000313" key="13">
    <source>
        <dbReference type="EMBL" id="RXM94394.1"/>
    </source>
</evidence>
<dbReference type="PRINTS" id="PR00783">
    <property type="entry name" value="MINTRINSICP"/>
</dbReference>
<dbReference type="CDD" id="cd00333">
    <property type="entry name" value="MIP"/>
    <property type="match status" value="1"/>
</dbReference>
<dbReference type="SUPFAM" id="SSF81338">
    <property type="entry name" value="Aquaporin-like"/>
    <property type="match status" value="1"/>
</dbReference>
<dbReference type="InterPro" id="IPR050363">
    <property type="entry name" value="MIP/Aquaporin"/>
</dbReference>
<dbReference type="GO" id="GO:0015250">
    <property type="term" value="F:water channel activity"/>
    <property type="evidence" value="ECO:0007669"/>
    <property type="project" value="TreeGrafter"/>
</dbReference>
<dbReference type="NCBIfam" id="TIGR00861">
    <property type="entry name" value="MIP"/>
    <property type="match status" value="1"/>
</dbReference>
<evidence type="ECO:0000256" key="7">
    <source>
        <dbReference type="ARBA" id="ARBA00033993"/>
    </source>
</evidence>
<evidence type="ECO:0000256" key="1">
    <source>
        <dbReference type="ARBA" id="ARBA00004141"/>
    </source>
</evidence>
<evidence type="ECO:0000256" key="3">
    <source>
        <dbReference type="ARBA" id="ARBA00022448"/>
    </source>
</evidence>
<comment type="catalytic activity">
    <reaction evidence="7">
        <text>urea(in) = urea(out)</text>
        <dbReference type="Rhea" id="RHEA:32799"/>
        <dbReference type="ChEBI" id="CHEBI:16199"/>
    </reaction>
</comment>
<dbReference type="EMBL" id="SCEB01003429">
    <property type="protein sequence ID" value="RXM94394.1"/>
    <property type="molecule type" value="Genomic_DNA"/>
</dbReference>
<dbReference type="Pfam" id="PF00230">
    <property type="entry name" value="MIP"/>
    <property type="match status" value="1"/>
</dbReference>
<feature type="region of interest" description="Disordered" evidence="11">
    <location>
        <begin position="1"/>
        <end position="20"/>
    </location>
</feature>
<feature type="transmembrane region" description="Helical" evidence="12">
    <location>
        <begin position="272"/>
        <end position="294"/>
    </location>
</feature>
<evidence type="ECO:0000256" key="8">
    <source>
        <dbReference type="ARBA" id="ARBA00034651"/>
    </source>
</evidence>
<keyword evidence="3 10" id="KW-0813">Transport</keyword>
<feature type="transmembrane region" description="Helical" evidence="12">
    <location>
        <begin position="221"/>
        <end position="244"/>
    </location>
</feature>
<evidence type="ECO:0000256" key="12">
    <source>
        <dbReference type="SAM" id="Phobius"/>
    </source>
</evidence>
<comment type="subcellular location">
    <subcellularLocation>
        <location evidence="1">Membrane</location>
        <topology evidence="1">Multi-pass membrane protein</topology>
    </subcellularLocation>
</comment>
<comment type="caution">
    <text evidence="13">The sequence shown here is derived from an EMBL/GenBank/DDBJ whole genome shotgun (WGS) entry which is preliminary data.</text>
</comment>
<keyword evidence="5 12" id="KW-1133">Transmembrane helix</keyword>
<evidence type="ECO:0000256" key="9">
    <source>
        <dbReference type="ARBA" id="ARBA00049405"/>
    </source>
</evidence>
<evidence type="ECO:0000256" key="11">
    <source>
        <dbReference type="SAM" id="MobiDB-lite"/>
    </source>
</evidence>
<evidence type="ECO:0000313" key="14">
    <source>
        <dbReference type="Proteomes" id="UP000289886"/>
    </source>
</evidence>
<dbReference type="FunFam" id="1.20.1080.10:FF:000005">
    <property type="entry name" value="Aquaporin 3"/>
    <property type="match status" value="1"/>
</dbReference>
<dbReference type="Proteomes" id="UP000289886">
    <property type="component" value="Unassembled WGS sequence"/>
</dbReference>
<dbReference type="GO" id="GO:0015204">
    <property type="term" value="F:urea transmembrane transporter activity"/>
    <property type="evidence" value="ECO:0007669"/>
    <property type="project" value="TreeGrafter"/>
</dbReference>
<evidence type="ECO:0000256" key="2">
    <source>
        <dbReference type="ARBA" id="ARBA00006175"/>
    </source>
</evidence>
<gene>
    <name evidence="13" type="ORF">EOD39_18041</name>
</gene>
<feature type="transmembrane region" description="Helical" evidence="12">
    <location>
        <begin position="187"/>
        <end position="209"/>
    </location>
</feature>
<protein>
    <submittedName>
        <fullName evidence="13">Aquaporin-9</fullName>
    </submittedName>
</protein>
<dbReference type="PRINTS" id="PR02021">
    <property type="entry name" value="AQUAPORIN9"/>
</dbReference>
<evidence type="ECO:0000256" key="4">
    <source>
        <dbReference type="ARBA" id="ARBA00022692"/>
    </source>
</evidence>
<comment type="similarity">
    <text evidence="2 10">Belongs to the MIP/aquaporin (TC 1.A.8) family.</text>
</comment>
<dbReference type="AlphaFoldDB" id="A0A444V1Y0"/>
<accession>A0A444V1Y0</accession>
<dbReference type="InterPro" id="IPR023271">
    <property type="entry name" value="Aquaporin-like"/>
</dbReference>
<sequence>MQRSSTEGPSQYPHCLSSGRTQEAHLIRKGEDMENENKKSIKERVALRNSLVKEALAEFLGTFLLILFGVGSVAQTVLSRGSMGDPLTIHIGFTLAVTMAVYVAGGVSGAHINPAVSLAMCVLGRLSLCKFPVYAVCQFLGAFIGAAAVYGLYYDAFLDYTGGVLTVTGPNATAHIFSSYPGKHLSILNGFIDQVIGTGALLLCILAILDNKNKGAPKGIEPLMIGLIIMVIGVSMGLNCGYPVNPARDLGPRLFTAIAGWGTEVFSAGSHWWWIPVAGPLVGGMVGAVIYVLFIELHHVDPQKTPEEENSMKDKYEMIAMS</sequence>
<dbReference type="InterPro" id="IPR022357">
    <property type="entry name" value="MIP_CS"/>
</dbReference>
<dbReference type="PANTHER" id="PTHR43829:SF29">
    <property type="entry name" value="AQUAPORIN 9"/>
    <property type="match status" value="1"/>
</dbReference>
<dbReference type="Gene3D" id="1.20.1080.10">
    <property type="entry name" value="Glycerol uptake facilitator protein"/>
    <property type="match status" value="1"/>
</dbReference>
<keyword evidence="14" id="KW-1185">Reference proteome</keyword>
<dbReference type="GO" id="GO:0015254">
    <property type="term" value="F:glycerol channel activity"/>
    <property type="evidence" value="ECO:0007669"/>
    <property type="project" value="TreeGrafter"/>
</dbReference>
<dbReference type="InterPro" id="IPR015685">
    <property type="entry name" value="Aquaporin_9"/>
</dbReference>
<name>A0A444V1Y0_ACIRT</name>
<evidence type="ECO:0000256" key="5">
    <source>
        <dbReference type="ARBA" id="ARBA00022989"/>
    </source>
</evidence>
<feature type="transmembrane region" description="Helical" evidence="12">
    <location>
        <begin position="89"/>
        <end position="110"/>
    </location>
</feature>
<feature type="transmembrane region" description="Helical" evidence="12">
    <location>
        <begin position="56"/>
        <end position="77"/>
    </location>
</feature>